<dbReference type="RefSeq" id="WP_184797783.1">
    <property type="nucleotide sequence ID" value="NZ_JACIIZ010000002.1"/>
</dbReference>
<sequence>MPDRKPWSRDATQWKRMSTQWLASQEPPGGLAMPDYQPGDPAGGQGPTDGLNPTVSPLSWEEMAHAVPPVRAAA</sequence>
<evidence type="ECO:0000313" key="3">
    <source>
        <dbReference type="Proteomes" id="UP000539175"/>
    </source>
</evidence>
<proteinExistence type="predicted"/>
<name>A0A7X0AX73_9PROT</name>
<gene>
    <name evidence="2" type="ORF">FHS74_000867</name>
</gene>
<accession>A0A7X0AX73</accession>
<protein>
    <submittedName>
        <fullName evidence="2">Uncharacterized protein</fullName>
    </submittedName>
</protein>
<evidence type="ECO:0000256" key="1">
    <source>
        <dbReference type="SAM" id="MobiDB-lite"/>
    </source>
</evidence>
<dbReference type="EMBL" id="JACIIZ010000002">
    <property type="protein sequence ID" value="MBB6250326.1"/>
    <property type="molecule type" value="Genomic_DNA"/>
</dbReference>
<reference evidence="2 3" key="1">
    <citation type="submission" date="2020-08" db="EMBL/GenBank/DDBJ databases">
        <title>Genomic Encyclopedia of Type Strains, Phase IV (KMG-IV): sequencing the most valuable type-strain genomes for metagenomic binning, comparative biology and taxonomic classification.</title>
        <authorList>
            <person name="Goeker M."/>
        </authorList>
    </citation>
    <scope>NUCLEOTIDE SEQUENCE [LARGE SCALE GENOMIC DNA]</scope>
    <source>
        <strain evidence="2 3">DSM 22198</strain>
    </source>
</reference>
<organism evidence="2 3">
    <name type="scientific">Nitrospirillum iridis</name>
    <dbReference type="NCBI Taxonomy" id="765888"/>
    <lineage>
        <taxon>Bacteria</taxon>
        <taxon>Pseudomonadati</taxon>
        <taxon>Pseudomonadota</taxon>
        <taxon>Alphaproteobacteria</taxon>
        <taxon>Rhodospirillales</taxon>
        <taxon>Azospirillaceae</taxon>
        <taxon>Nitrospirillum</taxon>
    </lineage>
</organism>
<keyword evidence="3" id="KW-1185">Reference proteome</keyword>
<dbReference type="Proteomes" id="UP000539175">
    <property type="component" value="Unassembled WGS sequence"/>
</dbReference>
<dbReference type="AlphaFoldDB" id="A0A7X0AX73"/>
<evidence type="ECO:0000313" key="2">
    <source>
        <dbReference type="EMBL" id="MBB6250326.1"/>
    </source>
</evidence>
<feature type="region of interest" description="Disordered" evidence="1">
    <location>
        <begin position="1"/>
        <end position="57"/>
    </location>
</feature>
<comment type="caution">
    <text evidence="2">The sequence shown here is derived from an EMBL/GenBank/DDBJ whole genome shotgun (WGS) entry which is preliminary data.</text>
</comment>